<gene>
    <name evidence="1" type="ORF">ACN38_g12911</name>
</gene>
<organism evidence="1 2">
    <name type="scientific">Penicillium nordicum</name>
    <dbReference type="NCBI Taxonomy" id="229535"/>
    <lineage>
        <taxon>Eukaryota</taxon>
        <taxon>Fungi</taxon>
        <taxon>Dikarya</taxon>
        <taxon>Ascomycota</taxon>
        <taxon>Pezizomycotina</taxon>
        <taxon>Eurotiomycetes</taxon>
        <taxon>Eurotiomycetidae</taxon>
        <taxon>Eurotiales</taxon>
        <taxon>Aspergillaceae</taxon>
        <taxon>Penicillium</taxon>
    </lineage>
</organism>
<reference evidence="1 2" key="1">
    <citation type="submission" date="2015-08" db="EMBL/GenBank/DDBJ databases">
        <title>Genome sequencing of Penicillium nordicum.</title>
        <authorList>
            <person name="Nguyen H.D."/>
            <person name="Seifert K.A."/>
        </authorList>
    </citation>
    <scope>NUCLEOTIDE SEQUENCE [LARGE SCALE GENOMIC DNA]</scope>
    <source>
        <strain evidence="1 2">DAOMC 185683</strain>
    </source>
</reference>
<keyword evidence="2" id="KW-1185">Reference proteome</keyword>
<evidence type="ECO:0000313" key="2">
    <source>
        <dbReference type="Proteomes" id="UP000037696"/>
    </source>
</evidence>
<dbReference type="AlphaFoldDB" id="A0A0M9W9H0"/>
<sequence>MLSLNSSSLKDSGRFSLRSKVYILISSTTLSTIQYKSVQIQFRFNSDSIQIHFRFISDSFQIH</sequence>
<proteinExistence type="predicted"/>
<name>A0A0M9W9H0_9EURO</name>
<comment type="caution">
    <text evidence="1">The sequence shown here is derived from an EMBL/GenBank/DDBJ whole genome shotgun (WGS) entry which is preliminary data.</text>
</comment>
<feature type="non-terminal residue" evidence="1">
    <location>
        <position position="63"/>
    </location>
</feature>
<evidence type="ECO:0000313" key="1">
    <source>
        <dbReference type="EMBL" id="KOS36355.1"/>
    </source>
</evidence>
<dbReference type="EMBL" id="LHQQ01000481">
    <property type="protein sequence ID" value="KOS36355.1"/>
    <property type="molecule type" value="Genomic_DNA"/>
</dbReference>
<dbReference type="OrthoDB" id="6162190at2759"/>
<protein>
    <submittedName>
        <fullName evidence="1">Uncharacterized protein</fullName>
    </submittedName>
</protein>
<accession>A0A0M9W9H0</accession>
<dbReference type="Proteomes" id="UP000037696">
    <property type="component" value="Unassembled WGS sequence"/>
</dbReference>